<organism evidence="1 2">
    <name type="scientific">Rossellomorea vietnamensis</name>
    <dbReference type="NCBI Taxonomy" id="218284"/>
    <lineage>
        <taxon>Bacteria</taxon>
        <taxon>Bacillati</taxon>
        <taxon>Bacillota</taxon>
        <taxon>Bacilli</taxon>
        <taxon>Bacillales</taxon>
        <taxon>Bacillaceae</taxon>
        <taxon>Rossellomorea</taxon>
    </lineage>
</organism>
<evidence type="ECO:0000313" key="2">
    <source>
        <dbReference type="Proteomes" id="UP000465062"/>
    </source>
</evidence>
<gene>
    <name evidence="1" type="ORF">FHE72_21535</name>
</gene>
<protein>
    <submittedName>
        <fullName evidence="1">Uncharacterized protein</fullName>
    </submittedName>
</protein>
<dbReference type="RefSeq" id="WP_159362958.1">
    <property type="nucleotide sequence ID" value="NZ_CP047394.1"/>
</dbReference>
<evidence type="ECO:0000313" key="1">
    <source>
        <dbReference type="EMBL" id="QHE63279.1"/>
    </source>
</evidence>
<dbReference type="Proteomes" id="UP000465062">
    <property type="component" value="Chromosome"/>
</dbReference>
<proteinExistence type="predicted"/>
<dbReference type="AlphaFoldDB" id="A0A6I6UTH7"/>
<sequence>MGNVVIGRLDKIDEWTTGAPFTKSSEIKPDANETVLFSLQEFDKGKCGGKDVRLFVPSELADECKDLSNVSVYFDLELYPFFQRIKEEMKSDEKPRGVLRIRRKVLEEKGDSVMIGDLFVLSALVGEPSEAMVKRTKGEVRPSHVILTVDFGGGTMGHLEYTFASEGEKIEFEWSGIKRIIEFDSDEMTPLTPDGLTTLPLSYSVDAILSGAHSADEGLLQSLNKYRSLLTGGDWR</sequence>
<dbReference type="KEGG" id="bvq:FHE72_21535"/>
<reference evidence="1 2" key="1">
    <citation type="submission" date="2019-06" db="EMBL/GenBank/DDBJ databases">
        <title>An operon consisting of a P-type ATPase gene and a transcriptional regular gene given the different cadmium resistance in Bacillus vietamensis 151-6 and Bacillus marisflavi 151-25.</title>
        <authorList>
            <person name="Yu X."/>
        </authorList>
    </citation>
    <scope>NUCLEOTIDE SEQUENCE [LARGE SCALE GENOMIC DNA]</scope>
    <source>
        <strain evidence="1 2">151-6</strain>
    </source>
</reference>
<name>A0A6I6UTH7_9BACI</name>
<accession>A0A6I6UTH7</accession>
<dbReference type="EMBL" id="CP047394">
    <property type="protein sequence ID" value="QHE63279.1"/>
    <property type="molecule type" value="Genomic_DNA"/>
</dbReference>